<dbReference type="InterPro" id="IPR000182">
    <property type="entry name" value="GNAT_dom"/>
</dbReference>
<dbReference type="RefSeq" id="WP_151079216.1">
    <property type="nucleotide sequence ID" value="NZ_CP047647.1"/>
</dbReference>
<gene>
    <name evidence="3" type="ORF">F0P96_12405</name>
</gene>
<keyword evidence="4" id="KW-1185">Reference proteome</keyword>
<dbReference type="AlphaFoldDB" id="A0A7L4ZW00"/>
<dbReference type="PANTHER" id="PTHR43877">
    <property type="entry name" value="AMINOALKYLPHOSPHONATE N-ACETYLTRANSFERASE-RELATED-RELATED"/>
    <property type="match status" value="1"/>
</dbReference>
<evidence type="ECO:0000313" key="4">
    <source>
        <dbReference type="Proteomes" id="UP000326380"/>
    </source>
</evidence>
<dbReference type="PROSITE" id="PS51186">
    <property type="entry name" value="GNAT"/>
    <property type="match status" value="1"/>
</dbReference>
<keyword evidence="1" id="KW-0808">Transferase</keyword>
<protein>
    <submittedName>
        <fullName evidence="3">GNAT family N-acetyltransferase</fullName>
    </submittedName>
</protein>
<dbReference type="GO" id="GO:0016747">
    <property type="term" value="F:acyltransferase activity, transferring groups other than amino-acyl groups"/>
    <property type="evidence" value="ECO:0007669"/>
    <property type="project" value="InterPro"/>
</dbReference>
<evidence type="ECO:0000313" key="3">
    <source>
        <dbReference type="EMBL" id="KAA9332275.1"/>
    </source>
</evidence>
<dbReference type="PANTHER" id="PTHR43877:SF2">
    <property type="entry name" value="AMINOALKYLPHOSPHONATE N-ACETYLTRANSFERASE-RELATED"/>
    <property type="match status" value="1"/>
</dbReference>
<accession>A0A7L4ZW00</accession>
<evidence type="ECO:0000256" key="2">
    <source>
        <dbReference type="ARBA" id="ARBA00023315"/>
    </source>
</evidence>
<dbReference type="InterPro" id="IPR016181">
    <property type="entry name" value="Acyl_CoA_acyltransferase"/>
</dbReference>
<dbReference type="EMBL" id="VTWU01000004">
    <property type="protein sequence ID" value="KAA9332275.1"/>
    <property type="molecule type" value="Genomic_DNA"/>
</dbReference>
<proteinExistence type="predicted"/>
<dbReference type="Gene3D" id="3.40.630.30">
    <property type="match status" value="1"/>
</dbReference>
<name>A0A7L4ZW00_9BACT</name>
<dbReference type="Pfam" id="PF00583">
    <property type="entry name" value="Acetyltransf_1"/>
    <property type="match status" value="1"/>
</dbReference>
<sequence>MKPPVLQPLPWDSAFFGFGVGQLSGHEISPAQAQELLTAAPALRLVYWLVDPADALTQATAEQAGLSPVDHKLTFERRIGGISYPRPMSGPAATADGAVKQVPPSPEPGPALAALARRSGVWSRFRLDPRLPAGSFERLYDTWLRQDLHADNGAVVLATGEAGHETGLLTLTPNLPVASIGLLAVAETAQRRGLGRQLLAAAEAQARRWGADTLRVVTQRANRPACALYQQYGFELRREQLVYHWWR</sequence>
<evidence type="ECO:0000256" key="1">
    <source>
        <dbReference type="ARBA" id="ARBA00022679"/>
    </source>
</evidence>
<keyword evidence="2" id="KW-0012">Acyltransferase</keyword>
<dbReference type="Proteomes" id="UP000326380">
    <property type="component" value="Unassembled WGS sequence"/>
</dbReference>
<organism evidence="3 4">
    <name type="scientific">Hymenobacter busanensis</name>
    <dbReference type="NCBI Taxonomy" id="2607656"/>
    <lineage>
        <taxon>Bacteria</taxon>
        <taxon>Pseudomonadati</taxon>
        <taxon>Bacteroidota</taxon>
        <taxon>Cytophagia</taxon>
        <taxon>Cytophagales</taxon>
        <taxon>Hymenobacteraceae</taxon>
        <taxon>Hymenobacter</taxon>
    </lineage>
</organism>
<dbReference type="InterPro" id="IPR050832">
    <property type="entry name" value="Bact_Acetyltransf"/>
</dbReference>
<reference evidence="3 4" key="1">
    <citation type="submission" date="2019-09" db="EMBL/GenBank/DDBJ databases">
        <title>Genome sequence of Hymenobacter sp. M3.</title>
        <authorList>
            <person name="Srinivasan S."/>
        </authorList>
    </citation>
    <scope>NUCLEOTIDE SEQUENCE [LARGE SCALE GENOMIC DNA]</scope>
    <source>
        <strain evidence="3 4">M3</strain>
    </source>
</reference>
<comment type="caution">
    <text evidence="3">The sequence shown here is derived from an EMBL/GenBank/DDBJ whole genome shotgun (WGS) entry which is preliminary data.</text>
</comment>
<dbReference type="SUPFAM" id="SSF55729">
    <property type="entry name" value="Acyl-CoA N-acyltransferases (Nat)"/>
    <property type="match status" value="1"/>
</dbReference>